<dbReference type="GO" id="GO:0015288">
    <property type="term" value="F:porin activity"/>
    <property type="evidence" value="ECO:0007669"/>
    <property type="project" value="TreeGrafter"/>
</dbReference>
<protein>
    <recommendedName>
        <fullName evidence="10">TolC family protein</fullName>
    </recommendedName>
</protein>
<sequence>MPIDSRLLLGAMTVLMFLSTPAWSWMEEVLQPSEPVMTHPLVVDEPSVGEVMELTLAEAVARGLQGNRTISSAYWQRISQRLDLEVSEEQFDPQFNVRGRYLATQRDDDHEQISEISPTVIMEGPLGTNFSLSWTEALNRSGEIGSRHSSGVTMAVIQPLLRDAGRDVATAPLRLARLREQMNQLDLQSTVSQVVTQIVLAYRELLRAQEQVRIAEEGLARSRQLAEVNEALITAGQMAEFDILQTQADIARRELDIEEAVNQLESQRLELLHLMAMDLSTPLQAIDPLEARQVSLDAEKARQIAKTHQPEYLSQLIAREQVEIQGTVAHNQRLWDVSLVGGASQLQNRFGSSEYAGDRRWDAYAGVQVDIPISNSGLRRDEVQARVNIYDQALRLTETEQTLVRDIEDAVRNLEAQWRQYQLAQRAIELSQRSLEVEREKLSVGRSSNFQVLNQETELRNAEHTRLNVLIAYLNSQTQLDLRLGMTLQSWNIALNDD</sequence>
<gene>
    <name evidence="8" type="ORF">GCM10007157_35690</name>
</gene>
<evidence type="ECO:0000313" key="9">
    <source>
        <dbReference type="Proteomes" id="UP000623776"/>
    </source>
</evidence>
<dbReference type="Proteomes" id="UP000623776">
    <property type="component" value="Unassembled WGS sequence"/>
</dbReference>
<evidence type="ECO:0000313" key="8">
    <source>
        <dbReference type="EMBL" id="GGW42300.1"/>
    </source>
</evidence>
<dbReference type="Gene3D" id="1.20.1600.10">
    <property type="entry name" value="Outer membrane efflux proteins (OEP)"/>
    <property type="match status" value="1"/>
</dbReference>
<accession>A0A8H9LYZ2</accession>
<reference evidence="9" key="1">
    <citation type="journal article" date="2019" name="Int. J. Syst. Evol. Microbiol.">
        <title>The Global Catalogue of Microorganisms (GCM) 10K type strain sequencing project: providing services to taxonomists for standard genome sequencing and annotation.</title>
        <authorList>
            <consortium name="The Broad Institute Genomics Platform"/>
            <consortium name="The Broad Institute Genome Sequencing Center for Infectious Disease"/>
            <person name="Wu L."/>
            <person name="Ma J."/>
        </authorList>
    </citation>
    <scope>NUCLEOTIDE SEQUENCE [LARGE SCALE GENOMIC DNA]</scope>
    <source>
        <strain evidence="9">KCTC 22154</strain>
    </source>
</reference>
<dbReference type="RefSeq" id="WP_229800900.1">
    <property type="nucleotide sequence ID" value="NZ_BMXN01000045.1"/>
</dbReference>
<dbReference type="GO" id="GO:1990281">
    <property type="term" value="C:efflux pump complex"/>
    <property type="evidence" value="ECO:0007669"/>
    <property type="project" value="TreeGrafter"/>
</dbReference>
<dbReference type="InterPro" id="IPR003423">
    <property type="entry name" value="OMP_efflux"/>
</dbReference>
<comment type="similarity">
    <text evidence="2">Belongs to the outer membrane factor (OMF) (TC 1.B.17) family.</text>
</comment>
<dbReference type="AlphaFoldDB" id="A0A8H9LYZ2"/>
<name>A0A8H9LYZ2_9GAMM</name>
<dbReference type="GO" id="GO:0009279">
    <property type="term" value="C:cell outer membrane"/>
    <property type="evidence" value="ECO:0007669"/>
    <property type="project" value="UniProtKB-SubCell"/>
</dbReference>
<keyword evidence="5" id="KW-0812">Transmembrane</keyword>
<comment type="subcellular location">
    <subcellularLocation>
        <location evidence="1">Cell outer membrane</location>
    </subcellularLocation>
</comment>
<keyword evidence="7" id="KW-0998">Cell outer membrane</keyword>
<dbReference type="PANTHER" id="PTHR30026">
    <property type="entry name" value="OUTER MEMBRANE PROTEIN TOLC"/>
    <property type="match status" value="1"/>
</dbReference>
<keyword evidence="6" id="KW-0472">Membrane</keyword>
<evidence type="ECO:0000256" key="6">
    <source>
        <dbReference type="ARBA" id="ARBA00023136"/>
    </source>
</evidence>
<keyword evidence="9" id="KW-1185">Reference proteome</keyword>
<dbReference type="GO" id="GO:0015562">
    <property type="term" value="F:efflux transmembrane transporter activity"/>
    <property type="evidence" value="ECO:0007669"/>
    <property type="project" value="InterPro"/>
</dbReference>
<dbReference type="PANTHER" id="PTHR30026:SF20">
    <property type="entry name" value="OUTER MEMBRANE PROTEIN TOLC"/>
    <property type="match status" value="1"/>
</dbReference>
<comment type="caution">
    <text evidence="8">The sequence shown here is derived from an EMBL/GenBank/DDBJ whole genome shotgun (WGS) entry which is preliminary data.</text>
</comment>
<evidence type="ECO:0000256" key="4">
    <source>
        <dbReference type="ARBA" id="ARBA00022452"/>
    </source>
</evidence>
<dbReference type="InterPro" id="IPR051906">
    <property type="entry name" value="TolC-like"/>
</dbReference>
<proteinExistence type="inferred from homology"/>
<keyword evidence="3" id="KW-0813">Transport</keyword>
<evidence type="ECO:0008006" key="10">
    <source>
        <dbReference type="Google" id="ProtNLM"/>
    </source>
</evidence>
<evidence type="ECO:0000256" key="5">
    <source>
        <dbReference type="ARBA" id="ARBA00022692"/>
    </source>
</evidence>
<evidence type="ECO:0000256" key="2">
    <source>
        <dbReference type="ARBA" id="ARBA00007613"/>
    </source>
</evidence>
<evidence type="ECO:0000256" key="7">
    <source>
        <dbReference type="ARBA" id="ARBA00023237"/>
    </source>
</evidence>
<dbReference type="EMBL" id="BMXN01000045">
    <property type="protein sequence ID" value="GGW42300.1"/>
    <property type="molecule type" value="Genomic_DNA"/>
</dbReference>
<dbReference type="Pfam" id="PF02321">
    <property type="entry name" value="OEP"/>
    <property type="match status" value="1"/>
</dbReference>
<evidence type="ECO:0000256" key="1">
    <source>
        <dbReference type="ARBA" id="ARBA00004442"/>
    </source>
</evidence>
<organism evidence="8 9">
    <name type="scientific">Vreelandella hamiltonii</name>
    <dbReference type="NCBI Taxonomy" id="502829"/>
    <lineage>
        <taxon>Bacteria</taxon>
        <taxon>Pseudomonadati</taxon>
        <taxon>Pseudomonadota</taxon>
        <taxon>Gammaproteobacteria</taxon>
        <taxon>Oceanospirillales</taxon>
        <taxon>Halomonadaceae</taxon>
        <taxon>Vreelandella</taxon>
    </lineage>
</organism>
<keyword evidence="4" id="KW-1134">Transmembrane beta strand</keyword>
<dbReference type="SUPFAM" id="SSF56954">
    <property type="entry name" value="Outer membrane efflux proteins (OEP)"/>
    <property type="match status" value="1"/>
</dbReference>
<evidence type="ECO:0000256" key="3">
    <source>
        <dbReference type="ARBA" id="ARBA00022448"/>
    </source>
</evidence>